<accession>A0A9X9PWT1</accession>
<protein>
    <submittedName>
        <fullName evidence="1">Uncharacterized protein</fullName>
    </submittedName>
</protein>
<dbReference type="Proteomes" id="UP000269945">
    <property type="component" value="Unassembled WGS sequence"/>
</dbReference>
<reference evidence="1 2" key="1">
    <citation type="submission" date="2018-10" db="EMBL/GenBank/DDBJ databases">
        <authorList>
            <person name="Ekblom R."/>
            <person name="Jareborg N."/>
        </authorList>
    </citation>
    <scope>NUCLEOTIDE SEQUENCE [LARGE SCALE GENOMIC DNA]</scope>
    <source>
        <tissue evidence="1">Muscle</tissue>
    </source>
</reference>
<sequence length="97" mass="11492">QVPVKSYRVKFSLNTERTLQVNHCEFSLCKNKCAFLFDKATRKPKMQYRNTRRIEARVQNQEMYILDGHAATTIYFPACLDAKYWAMIINRATQRPD</sequence>
<feature type="non-terminal residue" evidence="1">
    <location>
        <position position="1"/>
    </location>
</feature>
<organism evidence="1 2">
    <name type="scientific">Gulo gulo</name>
    <name type="common">Wolverine</name>
    <name type="synonym">Gluton</name>
    <dbReference type="NCBI Taxonomy" id="48420"/>
    <lineage>
        <taxon>Eukaryota</taxon>
        <taxon>Metazoa</taxon>
        <taxon>Chordata</taxon>
        <taxon>Craniata</taxon>
        <taxon>Vertebrata</taxon>
        <taxon>Euteleostomi</taxon>
        <taxon>Mammalia</taxon>
        <taxon>Eutheria</taxon>
        <taxon>Laurasiatheria</taxon>
        <taxon>Carnivora</taxon>
        <taxon>Caniformia</taxon>
        <taxon>Musteloidea</taxon>
        <taxon>Mustelidae</taxon>
        <taxon>Guloninae</taxon>
        <taxon>Gulo</taxon>
    </lineage>
</organism>
<name>A0A9X9PWT1_GULGU</name>
<gene>
    <name evidence="1" type="ORF">BN2614_LOCUS1</name>
</gene>
<evidence type="ECO:0000313" key="1">
    <source>
        <dbReference type="EMBL" id="VCW70311.1"/>
    </source>
</evidence>
<evidence type="ECO:0000313" key="2">
    <source>
        <dbReference type="Proteomes" id="UP000269945"/>
    </source>
</evidence>
<dbReference type="AlphaFoldDB" id="A0A9X9PWT1"/>
<dbReference type="EMBL" id="CYRY02005780">
    <property type="protein sequence ID" value="VCW70311.1"/>
    <property type="molecule type" value="Genomic_DNA"/>
</dbReference>
<comment type="caution">
    <text evidence="1">The sequence shown here is derived from an EMBL/GenBank/DDBJ whole genome shotgun (WGS) entry which is preliminary data.</text>
</comment>
<keyword evidence="2" id="KW-1185">Reference proteome</keyword>
<proteinExistence type="predicted"/>